<name>A0A2K3K9T3_TRIPR</name>
<evidence type="ECO:0000313" key="1">
    <source>
        <dbReference type="EMBL" id="PNX63045.1"/>
    </source>
</evidence>
<gene>
    <name evidence="1" type="ORF">L195_g061426</name>
</gene>
<reference evidence="1 2" key="1">
    <citation type="journal article" date="2014" name="Am. J. Bot.">
        <title>Genome assembly and annotation for red clover (Trifolium pratense; Fabaceae).</title>
        <authorList>
            <person name="Istvanek J."/>
            <person name="Jaros M."/>
            <person name="Krenek A."/>
            <person name="Repkova J."/>
        </authorList>
    </citation>
    <scope>NUCLEOTIDE SEQUENCE [LARGE SCALE GENOMIC DNA]</scope>
    <source>
        <strain evidence="2">cv. Tatra</strain>
        <tissue evidence="1">Young leaves</tissue>
    </source>
</reference>
<reference evidence="1 2" key="2">
    <citation type="journal article" date="2017" name="Front. Plant Sci.">
        <title>Gene Classification and Mining of Molecular Markers Useful in Red Clover (Trifolium pratense) Breeding.</title>
        <authorList>
            <person name="Istvanek J."/>
            <person name="Dluhosova J."/>
            <person name="Dluhos P."/>
            <person name="Patkova L."/>
            <person name="Nedelnik J."/>
            <person name="Repkova J."/>
        </authorList>
    </citation>
    <scope>NUCLEOTIDE SEQUENCE [LARGE SCALE GENOMIC DNA]</scope>
    <source>
        <strain evidence="2">cv. Tatra</strain>
        <tissue evidence="1">Young leaves</tissue>
    </source>
</reference>
<accession>A0A2K3K9T3</accession>
<comment type="caution">
    <text evidence="1">The sequence shown here is derived from an EMBL/GenBank/DDBJ whole genome shotgun (WGS) entry which is preliminary data.</text>
</comment>
<sequence>MQTTNIRKCDVDLAIISIIRSVLSFFAGQTTMTFLAIPPSEIYKDPFLAAAKSASDDVH</sequence>
<proteinExistence type="predicted"/>
<dbReference type="AlphaFoldDB" id="A0A2K3K9T3"/>
<feature type="non-terminal residue" evidence="1">
    <location>
        <position position="59"/>
    </location>
</feature>
<evidence type="ECO:0000313" key="2">
    <source>
        <dbReference type="Proteomes" id="UP000236291"/>
    </source>
</evidence>
<organism evidence="1 2">
    <name type="scientific">Trifolium pratense</name>
    <name type="common">Red clover</name>
    <dbReference type="NCBI Taxonomy" id="57577"/>
    <lineage>
        <taxon>Eukaryota</taxon>
        <taxon>Viridiplantae</taxon>
        <taxon>Streptophyta</taxon>
        <taxon>Embryophyta</taxon>
        <taxon>Tracheophyta</taxon>
        <taxon>Spermatophyta</taxon>
        <taxon>Magnoliopsida</taxon>
        <taxon>eudicotyledons</taxon>
        <taxon>Gunneridae</taxon>
        <taxon>Pentapetalae</taxon>
        <taxon>rosids</taxon>
        <taxon>fabids</taxon>
        <taxon>Fabales</taxon>
        <taxon>Fabaceae</taxon>
        <taxon>Papilionoideae</taxon>
        <taxon>50 kb inversion clade</taxon>
        <taxon>NPAAA clade</taxon>
        <taxon>Hologalegina</taxon>
        <taxon>IRL clade</taxon>
        <taxon>Trifolieae</taxon>
        <taxon>Trifolium</taxon>
    </lineage>
</organism>
<dbReference type="EMBL" id="ASHM01152007">
    <property type="protein sequence ID" value="PNX63045.1"/>
    <property type="molecule type" value="Genomic_DNA"/>
</dbReference>
<dbReference type="Proteomes" id="UP000236291">
    <property type="component" value="Unassembled WGS sequence"/>
</dbReference>
<protein>
    <submittedName>
        <fullName evidence="1">Uncharacterized protein</fullName>
    </submittedName>
</protein>